<sequence>MNFSRLDANVQLLIEQCLSLLPSQRPPLRELLSRARKETVKDLVYFDSVEVLSRKIKSCDDRNWVLRELGLEDAFFLWRLCGSSAEAILVKNCVITLRHPVLTNPSIVVEDLRMFGNDEGRRFHVASGVVMLPDKNVCEKIASTLSMDIFLQSFLISQRLKNSEEKLSVIVKEKDMVYQASRMRLISHLLNSRFCKLNDLLSAVASDIPPMRRANGW</sequence>
<protein>
    <submittedName>
        <fullName evidence="1">Uncharacterized protein</fullName>
    </submittedName>
</protein>
<name>A0A3P6TV80_CYLGO</name>
<dbReference type="Proteomes" id="UP000271889">
    <property type="component" value="Unassembled WGS sequence"/>
</dbReference>
<dbReference type="AlphaFoldDB" id="A0A3P6TV80"/>
<evidence type="ECO:0000313" key="1">
    <source>
        <dbReference type="EMBL" id="VDK69894.1"/>
    </source>
</evidence>
<gene>
    <name evidence="1" type="ORF">CGOC_LOCUS6563</name>
</gene>
<organism evidence="1 2">
    <name type="scientific">Cylicostephanus goldi</name>
    <name type="common">Nematode worm</name>
    <dbReference type="NCBI Taxonomy" id="71465"/>
    <lineage>
        <taxon>Eukaryota</taxon>
        <taxon>Metazoa</taxon>
        <taxon>Ecdysozoa</taxon>
        <taxon>Nematoda</taxon>
        <taxon>Chromadorea</taxon>
        <taxon>Rhabditida</taxon>
        <taxon>Rhabditina</taxon>
        <taxon>Rhabditomorpha</taxon>
        <taxon>Strongyloidea</taxon>
        <taxon>Strongylidae</taxon>
        <taxon>Cylicostephanus</taxon>
    </lineage>
</organism>
<accession>A0A3P6TV80</accession>
<evidence type="ECO:0000313" key="2">
    <source>
        <dbReference type="Proteomes" id="UP000271889"/>
    </source>
</evidence>
<proteinExistence type="predicted"/>
<keyword evidence="2" id="KW-1185">Reference proteome</keyword>
<dbReference type="OrthoDB" id="1668230at2759"/>
<dbReference type="EMBL" id="UYRV01021584">
    <property type="protein sequence ID" value="VDK69894.1"/>
    <property type="molecule type" value="Genomic_DNA"/>
</dbReference>
<reference evidence="1 2" key="1">
    <citation type="submission" date="2018-11" db="EMBL/GenBank/DDBJ databases">
        <authorList>
            <consortium name="Pathogen Informatics"/>
        </authorList>
    </citation>
    <scope>NUCLEOTIDE SEQUENCE [LARGE SCALE GENOMIC DNA]</scope>
</reference>